<evidence type="ECO:0000313" key="1">
    <source>
        <dbReference type="EMBL" id="GID71725.1"/>
    </source>
</evidence>
<comment type="caution">
    <text evidence="1">The sequence shown here is derived from an EMBL/GenBank/DDBJ whole genome shotgun (WGS) entry which is preliminary data.</text>
</comment>
<dbReference type="Proteomes" id="UP000609879">
    <property type="component" value="Unassembled WGS sequence"/>
</dbReference>
<reference evidence="1 2" key="1">
    <citation type="submission" date="2021-01" db="EMBL/GenBank/DDBJ databases">
        <title>Whole genome shotgun sequence of Actinoplanes deccanensis NBRC 13994.</title>
        <authorList>
            <person name="Komaki H."/>
            <person name="Tamura T."/>
        </authorList>
    </citation>
    <scope>NUCLEOTIDE SEQUENCE [LARGE SCALE GENOMIC DNA]</scope>
    <source>
        <strain evidence="1 2">NBRC 13994</strain>
    </source>
</reference>
<dbReference type="RefSeq" id="WP_203759714.1">
    <property type="nucleotide sequence ID" value="NZ_BAAABO010000004.1"/>
</dbReference>
<sequence>MVWHGPPDSIQRHILDEARRRHIPASIQQRKHSKADLHRAVEQLGAIDSGTGVFHNFEVSALAAFDIDFDGVTVIGDYTQPPAEGVPAADAALAQALTTETGVAVAIEHGKFELL</sequence>
<protein>
    <submittedName>
        <fullName evidence="1">Uncharacterized protein</fullName>
    </submittedName>
</protein>
<evidence type="ECO:0000313" key="2">
    <source>
        <dbReference type="Proteomes" id="UP000609879"/>
    </source>
</evidence>
<organism evidence="1 2">
    <name type="scientific">Paractinoplanes deccanensis</name>
    <dbReference type="NCBI Taxonomy" id="113561"/>
    <lineage>
        <taxon>Bacteria</taxon>
        <taxon>Bacillati</taxon>
        <taxon>Actinomycetota</taxon>
        <taxon>Actinomycetes</taxon>
        <taxon>Micromonosporales</taxon>
        <taxon>Micromonosporaceae</taxon>
        <taxon>Paractinoplanes</taxon>
    </lineage>
</organism>
<name>A0ABQ3XVF8_9ACTN</name>
<gene>
    <name evidence="1" type="ORF">Ade02nite_03660</name>
</gene>
<keyword evidence="2" id="KW-1185">Reference proteome</keyword>
<accession>A0ABQ3XVF8</accession>
<proteinExistence type="predicted"/>
<dbReference type="EMBL" id="BOMI01000005">
    <property type="protein sequence ID" value="GID71725.1"/>
    <property type="molecule type" value="Genomic_DNA"/>
</dbReference>